<comment type="caution">
    <text evidence="2">The sequence shown here is derived from an EMBL/GenBank/DDBJ whole genome shotgun (WGS) entry which is preliminary data.</text>
</comment>
<feature type="region of interest" description="Disordered" evidence="1">
    <location>
        <begin position="54"/>
        <end position="74"/>
    </location>
</feature>
<protein>
    <recommendedName>
        <fullName evidence="4">Zinc finger/thioredoxin putative domain-containing protein</fullName>
    </recommendedName>
</protein>
<sequence>MIITCNHCQKKITGGDKLRASLEKLTPGQTLRLKCPHCGQPISLTADILNEKQDASPNRQNTSTPTPPPAPDPDWLDIMLHKESGGSEVLPKALILMHDSASRATLASGIEELGFLPFFPDSVSSAKERLRLSSYEMVILHSGYEGSSLADSTFHTFMRAMKMNRRRSILYVLLGPEFHTLYDLEALSLSANLVMNEKELPMTKTVLRRALNDHRELFDPFTEEIDNLTLQ</sequence>
<dbReference type="AlphaFoldDB" id="A0A8J6N909"/>
<evidence type="ECO:0000313" key="3">
    <source>
        <dbReference type="Proteomes" id="UP000599024"/>
    </source>
</evidence>
<reference evidence="2 3" key="1">
    <citation type="submission" date="2020-08" db="EMBL/GenBank/DDBJ databases">
        <title>Bridging the membrane lipid divide: bacteria of the FCB group superphylum have the potential to synthesize archaeal ether lipids.</title>
        <authorList>
            <person name="Villanueva L."/>
            <person name="Von Meijenfeldt F.A.B."/>
            <person name="Westbye A.B."/>
            <person name="Yadav S."/>
            <person name="Hopmans E.C."/>
            <person name="Dutilh B.E."/>
            <person name="Sinninghe Damste J.S."/>
        </authorList>
    </citation>
    <scope>NUCLEOTIDE SEQUENCE [LARGE SCALE GENOMIC DNA]</scope>
    <source>
        <strain evidence="2">NIOZ-UU81</strain>
    </source>
</reference>
<accession>A0A8J6N909</accession>
<proteinExistence type="predicted"/>
<dbReference type="Proteomes" id="UP000599024">
    <property type="component" value="Unassembled WGS sequence"/>
</dbReference>
<organism evidence="2 3">
    <name type="scientific">Candidatus Desulfatifera sulfidica</name>
    <dbReference type="NCBI Taxonomy" id="2841691"/>
    <lineage>
        <taxon>Bacteria</taxon>
        <taxon>Pseudomonadati</taxon>
        <taxon>Thermodesulfobacteriota</taxon>
        <taxon>Desulfobulbia</taxon>
        <taxon>Desulfobulbales</taxon>
        <taxon>Desulfobulbaceae</taxon>
        <taxon>Candidatus Desulfatifera</taxon>
    </lineage>
</organism>
<gene>
    <name evidence="2" type="ORF">H8E79_08130</name>
</gene>
<evidence type="ECO:0008006" key="4">
    <source>
        <dbReference type="Google" id="ProtNLM"/>
    </source>
</evidence>
<dbReference type="EMBL" id="JACNLK010000077">
    <property type="protein sequence ID" value="MBC8209117.1"/>
    <property type="molecule type" value="Genomic_DNA"/>
</dbReference>
<evidence type="ECO:0000313" key="2">
    <source>
        <dbReference type="EMBL" id="MBC8209117.1"/>
    </source>
</evidence>
<name>A0A8J6N909_9BACT</name>
<evidence type="ECO:0000256" key="1">
    <source>
        <dbReference type="SAM" id="MobiDB-lite"/>
    </source>
</evidence>